<keyword evidence="8" id="KW-0238">DNA-binding</keyword>
<name>A0A6P7KJI1_9TELE</name>
<evidence type="ECO:0000256" key="5">
    <source>
        <dbReference type="ARBA" id="ARBA00022490"/>
    </source>
</evidence>
<keyword evidence="13" id="KW-0511">Multifunctional enzyme</keyword>
<evidence type="ECO:0000256" key="11">
    <source>
        <dbReference type="ARBA" id="ARBA00023239"/>
    </source>
</evidence>
<evidence type="ECO:0000256" key="9">
    <source>
        <dbReference type="ARBA" id="ARBA00023204"/>
    </source>
</evidence>
<proteinExistence type="predicted"/>
<dbReference type="GO" id="GO:0003906">
    <property type="term" value="F:DNA-(apurinic or apyrimidinic site) endonuclease activity"/>
    <property type="evidence" value="ECO:0007669"/>
    <property type="project" value="InterPro"/>
</dbReference>
<dbReference type="Proteomes" id="UP000515145">
    <property type="component" value="Chromosome 19"/>
</dbReference>
<evidence type="ECO:0000256" key="22">
    <source>
        <dbReference type="SAM" id="MobiDB-lite"/>
    </source>
</evidence>
<dbReference type="RefSeq" id="XP_028287581.1">
    <property type="nucleotide sequence ID" value="XM_028431780.1"/>
</dbReference>
<dbReference type="GO" id="GO:0006284">
    <property type="term" value="P:base-excision repair"/>
    <property type="evidence" value="ECO:0007669"/>
    <property type="project" value="InterPro"/>
</dbReference>
<feature type="domain" description="Formamidopyrimidine-DNA glycosylase catalytic" evidence="23">
    <location>
        <begin position="2"/>
        <end position="129"/>
    </location>
</feature>
<evidence type="ECO:0000256" key="14">
    <source>
        <dbReference type="ARBA" id="ARBA00023295"/>
    </source>
</evidence>
<keyword evidence="5" id="KW-0963">Cytoplasm</keyword>
<evidence type="ECO:0000256" key="1">
    <source>
        <dbReference type="ARBA" id="ARBA00004123"/>
    </source>
</evidence>
<evidence type="ECO:0000256" key="7">
    <source>
        <dbReference type="ARBA" id="ARBA00022801"/>
    </source>
</evidence>
<dbReference type="GO" id="GO:0019104">
    <property type="term" value="F:DNA N-glycosylase activity"/>
    <property type="evidence" value="ECO:0007669"/>
    <property type="project" value="InterPro"/>
</dbReference>
<feature type="compositionally biased region" description="Basic and acidic residues" evidence="22">
    <location>
        <begin position="312"/>
        <end position="357"/>
    </location>
</feature>
<dbReference type="PROSITE" id="PS51068">
    <property type="entry name" value="FPG_CAT"/>
    <property type="match status" value="1"/>
</dbReference>
<sequence length="400" mass="45603">MPEGPELHLASLYVNKVCDGVVFTGPVRKSEVSKNPDVPFTCEAYFITATSRGKEVKLTLMPIKSDDDPDQRAKAGQVAQPMDVVFRFGMSGYFRFTREDELPKHAHLRFYTNEKPCRVLSFVDTRRFGSWQPNGTWQADRGPCVMFEYKEFRENIVTHLSDHAFDRPICEVLLNQKYFNGIGNYLRAEILFRLNIPPFVPARDVLDGLQTEDLCGDNKVKEITRKPKNKQETGDLLQLCHAVPLEVVNLGGKGYDPEKADYSGFEAWLQCYNVDGMKSTRDHNGRTMWFAGDPGPMAPKNSKSPKAIKRVKKEDHDYTDRKKLGRRGPESTTKKKAMKEEGGTKTTKKENKVCPKESKRKKNREVNAPQRETRSSTRRRKSSSADITAGSQRRNVRMAK</sequence>
<dbReference type="GeneID" id="114452457"/>
<keyword evidence="4" id="KW-0158">Chromosome</keyword>
<dbReference type="InterPro" id="IPR010979">
    <property type="entry name" value="Ribosomal_uS13-like_H2TH"/>
</dbReference>
<evidence type="ECO:0000259" key="23">
    <source>
        <dbReference type="PROSITE" id="PS51068"/>
    </source>
</evidence>
<dbReference type="InParanoid" id="A0A6P7KJI1"/>
<dbReference type="SMART" id="SM00898">
    <property type="entry name" value="Fapy_DNA_glyco"/>
    <property type="match status" value="1"/>
</dbReference>
<dbReference type="Pfam" id="PF09292">
    <property type="entry name" value="Neil1-DNA_bind"/>
    <property type="match status" value="1"/>
</dbReference>
<evidence type="ECO:0000256" key="8">
    <source>
        <dbReference type="ARBA" id="ARBA00023125"/>
    </source>
</evidence>
<dbReference type="GO" id="GO:0005634">
    <property type="term" value="C:nucleus"/>
    <property type="evidence" value="ECO:0007669"/>
    <property type="project" value="UniProtKB-SubCell"/>
</dbReference>
<evidence type="ECO:0000313" key="24">
    <source>
        <dbReference type="Proteomes" id="UP000515145"/>
    </source>
</evidence>
<dbReference type="GO" id="GO:0016829">
    <property type="term" value="F:lyase activity"/>
    <property type="evidence" value="ECO:0007669"/>
    <property type="project" value="UniProtKB-KW"/>
</dbReference>
<dbReference type="OrthoDB" id="6260718at2759"/>
<keyword evidence="11" id="KW-0456">Lyase</keyword>
<keyword evidence="6" id="KW-0227">DNA damage</keyword>
<evidence type="ECO:0000256" key="15">
    <source>
        <dbReference type="ARBA" id="ARBA00055258"/>
    </source>
</evidence>
<keyword evidence="12" id="KW-0539">Nucleus</keyword>
<keyword evidence="24" id="KW-1185">Reference proteome</keyword>
<evidence type="ECO:0000256" key="2">
    <source>
        <dbReference type="ARBA" id="ARBA00004286"/>
    </source>
</evidence>
<reference evidence="25" key="1">
    <citation type="submission" date="2025-08" db="UniProtKB">
        <authorList>
            <consortium name="RefSeq"/>
        </authorList>
    </citation>
    <scope>IDENTIFICATION</scope>
</reference>
<dbReference type="FunFam" id="1.10.8.50:FF:000007">
    <property type="entry name" value="endonuclease 8-like 1 isoform X1"/>
    <property type="match status" value="1"/>
</dbReference>
<evidence type="ECO:0000256" key="19">
    <source>
        <dbReference type="ARBA" id="ARBA00081872"/>
    </source>
</evidence>
<comment type="subcellular location">
    <subcellularLocation>
        <location evidence="2">Chromosome</location>
    </subcellularLocation>
    <subcellularLocation>
        <location evidence="3">Cytoplasm</location>
        <location evidence="3">Cytoskeleton</location>
        <location evidence="3">Microtubule organizing center</location>
        <location evidence="3">Centrosome</location>
    </subcellularLocation>
    <subcellularLocation>
        <location evidence="1">Nucleus</location>
    </subcellularLocation>
</comment>
<dbReference type="SUPFAM" id="SSF81624">
    <property type="entry name" value="N-terminal domain of MutM-like DNA repair proteins"/>
    <property type="match status" value="1"/>
</dbReference>
<feature type="region of interest" description="Disordered" evidence="22">
    <location>
        <begin position="285"/>
        <end position="400"/>
    </location>
</feature>
<evidence type="ECO:0000256" key="16">
    <source>
        <dbReference type="ARBA" id="ARBA00073169"/>
    </source>
</evidence>
<dbReference type="AlphaFoldDB" id="A0A6P7KJI1"/>
<dbReference type="PANTHER" id="PTHR22993:SF27">
    <property type="entry name" value="ENDONUCLEASE 8-LIKE 1"/>
    <property type="match status" value="1"/>
</dbReference>
<evidence type="ECO:0000256" key="20">
    <source>
        <dbReference type="ARBA" id="ARBA00082920"/>
    </source>
</evidence>
<dbReference type="SUPFAM" id="SSF46946">
    <property type="entry name" value="S13-like H2TH domain"/>
    <property type="match status" value="1"/>
</dbReference>
<dbReference type="GO" id="GO:0008270">
    <property type="term" value="F:zinc ion binding"/>
    <property type="evidence" value="ECO:0007669"/>
    <property type="project" value="InterPro"/>
</dbReference>
<keyword evidence="10" id="KW-0206">Cytoskeleton</keyword>
<evidence type="ECO:0000256" key="12">
    <source>
        <dbReference type="ARBA" id="ARBA00023242"/>
    </source>
</evidence>
<dbReference type="Gene3D" id="3.20.190.10">
    <property type="entry name" value="MutM-like, N-terminal"/>
    <property type="match status" value="1"/>
</dbReference>
<dbReference type="InterPro" id="IPR035937">
    <property type="entry name" value="FPG_N"/>
</dbReference>
<dbReference type="CDD" id="cd08967">
    <property type="entry name" value="MeNeil1_N"/>
    <property type="match status" value="1"/>
</dbReference>
<evidence type="ECO:0000256" key="21">
    <source>
        <dbReference type="ARBA" id="ARBA00083344"/>
    </source>
</evidence>
<accession>A0A6P7KJI1</accession>
<dbReference type="FunFam" id="3.20.190.10:FF:000003">
    <property type="entry name" value="endonuclease 8-like 1 isoform X1"/>
    <property type="match status" value="1"/>
</dbReference>
<dbReference type="GO" id="GO:0005694">
    <property type="term" value="C:chromosome"/>
    <property type="evidence" value="ECO:0007669"/>
    <property type="project" value="UniProtKB-SubCell"/>
</dbReference>
<gene>
    <name evidence="25" type="primary">neil1</name>
</gene>
<dbReference type="GO" id="GO:0003677">
    <property type="term" value="F:DNA binding"/>
    <property type="evidence" value="ECO:0007669"/>
    <property type="project" value="UniProtKB-KW"/>
</dbReference>
<protein>
    <recommendedName>
        <fullName evidence="16">Endonuclease 8-like 1</fullName>
    </recommendedName>
    <alternativeName>
        <fullName evidence="19">DNA glycosylase/AP lyase Neil1</fullName>
    </alternativeName>
    <alternativeName>
        <fullName evidence="17">DNA-(apurinic or apyrimidinic site) lyase Neil1</fullName>
    </alternativeName>
    <alternativeName>
        <fullName evidence="21">Endonuclease VIII-like 1</fullName>
    </alternativeName>
    <alternativeName>
        <fullName evidence="18">Nei homolog 1</fullName>
    </alternativeName>
    <alternativeName>
        <fullName evidence="20">Nei-like protein 1</fullName>
    </alternativeName>
</protein>
<evidence type="ECO:0000256" key="17">
    <source>
        <dbReference type="ARBA" id="ARBA00076846"/>
    </source>
</evidence>
<dbReference type="InterPro" id="IPR012319">
    <property type="entry name" value="FPG_cat"/>
</dbReference>
<dbReference type="PANTHER" id="PTHR22993">
    <property type="entry name" value="FORMAMIDOPYRIMIDINE-DNA GLYCOSYLASE"/>
    <property type="match status" value="1"/>
</dbReference>
<dbReference type="Pfam" id="PF01149">
    <property type="entry name" value="Fapy_DNA_glyco"/>
    <property type="match status" value="1"/>
</dbReference>
<organism evidence="24 25">
    <name type="scientific">Parambassis ranga</name>
    <name type="common">Indian glassy fish</name>
    <dbReference type="NCBI Taxonomy" id="210632"/>
    <lineage>
        <taxon>Eukaryota</taxon>
        <taxon>Metazoa</taxon>
        <taxon>Chordata</taxon>
        <taxon>Craniata</taxon>
        <taxon>Vertebrata</taxon>
        <taxon>Euteleostomi</taxon>
        <taxon>Actinopterygii</taxon>
        <taxon>Neopterygii</taxon>
        <taxon>Teleostei</taxon>
        <taxon>Neoteleostei</taxon>
        <taxon>Acanthomorphata</taxon>
        <taxon>Ovalentaria</taxon>
        <taxon>Ambassidae</taxon>
        <taxon>Parambassis</taxon>
    </lineage>
</organism>
<keyword evidence="9" id="KW-0234">DNA repair</keyword>
<evidence type="ECO:0000256" key="4">
    <source>
        <dbReference type="ARBA" id="ARBA00022454"/>
    </source>
</evidence>
<evidence type="ECO:0000313" key="25">
    <source>
        <dbReference type="RefSeq" id="XP_028287581.1"/>
    </source>
</evidence>
<evidence type="ECO:0000256" key="10">
    <source>
        <dbReference type="ARBA" id="ARBA00023212"/>
    </source>
</evidence>
<dbReference type="FunCoup" id="A0A6P7KJI1">
    <property type="interactions" value="172"/>
</dbReference>
<evidence type="ECO:0000256" key="3">
    <source>
        <dbReference type="ARBA" id="ARBA00004300"/>
    </source>
</evidence>
<dbReference type="CTD" id="79661"/>
<dbReference type="SUPFAM" id="SSF57716">
    <property type="entry name" value="Glucocorticoid receptor-like (DNA-binding domain)"/>
    <property type="match status" value="1"/>
</dbReference>
<dbReference type="GO" id="GO:0005813">
    <property type="term" value="C:centrosome"/>
    <property type="evidence" value="ECO:0007669"/>
    <property type="project" value="UniProtKB-SubCell"/>
</dbReference>
<keyword evidence="7" id="KW-0378">Hydrolase</keyword>
<dbReference type="Gene3D" id="1.10.8.50">
    <property type="match status" value="1"/>
</dbReference>
<keyword evidence="14" id="KW-0326">Glycosidase</keyword>
<evidence type="ECO:0000256" key="6">
    <source>
        <dbReference type="ARBA" id="ARBA00022763"/>
    </source>
</evidence>
<evidence type="ECO:0000256" key="13">
    <source>
        <dbReference type="ARBA" id="ARBA00023268"/>
    </source>
</evidence>
<dbReference type="InterPro" id="IPR015371">
    <property type="entry name" value="Endonuclease-VIII_DNA-bd"/>
</dbReference>
<comment type="function">
    <text evidence="15">Involved in base excision repair of DNA damaged by oxidation or by mutagenic agents. Acts as a DNA glycosylase that recognizes and removes damaged bases. Has a preference for oxidized pyrimidines, such as thymine glycol, formamidopyrimidine (Fapy) and 5-hydroxyuracil. Has marginal activity towards 8-oxoguanine. Has AP (apurinic/apyrimidinic) lyase activity and introduces nicks in the DNA strand. Cleaves the DNA backbone by beta-delta elimination to generate a single-strand break at the site of the removed base with both 3'- and 5'-phosphates. Has DNA glycosylase/lyase activity towards mismatched uracil and thymine, in particular in U:C and T:C mismatches. Specifically binds 5-hydroxymethylcytosine (5hmC), suggesting that it acts as a specific reader of 5hmC.</text>
</comment>
<evidence type="ECO:0000256" key="18">
    <source>
        <dbReference type="ARBA" id="ARBA00079367"/>
    </source>
</evidence>